<protein>
    <submittedName>
        <fullName evidence="2">Beta-lactamase family protein</fullName>
    </submittedName>
</protein>
<dbReference type="Pfam" id="PF00144">
    <property type="entry name" value="Beta-lactamase"/>
    <property type="match status" value="1"/>
</dbReference>
<gene>
    <name evidence="2" type="ORF">G1H11_13265</name>
</gene>
<dbReference type="EMBL" id="JAAGOB010000006">
    <property type="protein sequence ID" value="NED96277.1"/>
    <property type="molecule type" value="Genomic_DNA"/>
</dbReference>
<evidence type="ECO:0000259" key="1">
    <source>
        <dbReference type="Pfam" id="PF00144"/>
    </source>
</evidence>
<dbReference type="InterPro" id="IPR001466">
    <property type="entry name" value="Beta-lactam-related"/>
</dbReference>
<dbReference type="PANTHER" id="PTHR43283">
    <property type="entry name" value="BETA-LACTAMASE-RELATED"/>
    <property type="match status" value="1"/>
</dbReference>
<feature type="domain" description="Beta-lactamase-related" evidence="1">
    <location>
        <begin position="14"/>
        <end position="341"/>
    </location>
</feature>
<reference evidence="2 3" key="1">
    <citation type="submission" date="2020-02" db="EMBL/GenBank/DDBJ databases">
        <authorList>
            <person name="Li X.-J."/>
            <person name="Feng X.-M."/>
        </authorList>
    </citation>
    <scope>NUCLEOTIDE SEQUENCE [LARGE SCALE GENOMIC DNA]</scope>
    <source>
        <strain evidence="2 3">CGMCC 4.7225</strain>
    </source>
</reference>
<dbReference type="InterPro" id="IPR050789">
    <property type="entry name" value="Diverse_Enzym_Activities"/>
</dbReference>
<dbReference type="RefSeq" id="WP_163819044.1">
    <property type="nucleotide sequence ID" value="NZ_JAAGOB010000006.1"/>
</dbReference>
<proteinExistence type="predicted"/>
<dbReference type="PANTHER" id="PTHR43283:SF3">
    <property type="entry name" value="BETA-LACTAMASE FAMILY PROTEIN (AFU_ORTHOLOGUE AFUA_5G07500)"/>
    <property type="match status" value="1"/>
</dbReference>
<evidence type="ECO:0000313" key="3">
    <source>
        <dbReference type="Proteomes" id="UP000469185"/>
    </source>
</evidence>
<organism evidence="2 3">
    <name type="scientific">Phytoactinopolyspora alkaliphila</name>
    <dbReference type="NCBI Taxonomy" id="1783498"/>
    <lineage>
        <taxon>Bacteria</taxon>
        <taxon>Bacillati</taxon>
        <taxon>Actinomycetota</taxon>
        <taxon>Actinomycetes</taxon>
        <taxon>Jiangellales</taxon>
        <taxon>Jiangellaceae</taxon>
        <taxon>Phytoactinopolyspora</taxon>
    </lineage>
</organism>
<accession>A0A6N9YMW2</accession>
<dbReference type="SUPFAM" id="SSF56601">
    <property type="entry name" value="beta-lactamase/transpeptidase-like"/>
    <property type="match status" value="1"/>
</dbReference>
<dbReference type="Proteomes" id="UP000469185">
    <property type="component" value="Unassembled WGS sequence"/>
</dbReference>
<dbReference type="InterPro" id="IPR012338">
    <property type="entry name" value="Beta-lactam/transpept-like"/>
</dbReference>
<dbReference type="AlphaFoldDB" id="A0A6N9YMW2"/>
<evidence type="ECO:0000313" key="2">
    <source>
        <dbReference type="EMBL" id="NED96277.1"/>
    </source>
</evidence>
<dbReference type="Gene3D" id="3.40.710.10">
    <property type="entry name" value="DD-peptidase/beta-lactamase superfamily"/>
    <property type="match status" value="1"/>
</dbReference>
<comment type="caution">
    <text evidence="2">The sequence shown here is derived from an EMBL/GenBank/DDBJ whole genome shotgun (WGS) entry which is preliminary data.</text>
</comment>
<name>A0A6N9YMW2_9ACTN</name>
<sequence>MSSTFNDVRGWLPRRVADLAAEHKVPGATVAVLAEGGIAEAATGVISTNTGVDVTADTLFQIGSITKLWTATLVMQLADEGQLELDAPVRTYLPGFRVADEDASARITVRQLTCHTSGFEGDIFTDTGRGDDAVEKYLGTITEVPQLFPPGERFSYNNAGYVVLGRIVEVLRGKPYGTALREHLAAPLGLEHLATDAYEAILHRAAVGHVSPEPDADPVPAPVWSLAASNAPAGSMLSMSAADLVRFAWMHLAGGTAADGTAVLSGASVQAMRERQVELPHLGIMGDAWGIGWEIFDWPGGPVIGHDGGTIGQAAFLRVVPGADVAVAVLTNGGDPMPLFESVAGDVLRELAGVSVPAASEPPERPEPVTDPSRYVGRYAADVILYEVEADSDGRLWQTMKPQGVLAEAGQHEQRFEIVRLREDTFVSRERVHGIHMPAAFVGDDGAGRARFLHQGRAVPRVDR</sequence>
<keyword evidence="3" id="KW-1185">Reference proteome</keyword>